<evidence type="ECO:0000313" key="2">
    <source>
        <dbReference type="EMBL" id="SVD95831.1"/>
    </source>
</evidence>
<feature type="domain" description="SUF system FeS cluster assembly SufBD N-terminal" evidence="1">
    <location>
        <begin position="22"/>
        <end position="93"/>
    </location>
</feature>
<dbReference type="AlphaFoldDB" id="A0A382ZK49"/>
<dbReference type="SUPFAM" id="SSF101960">
    <property type="entry name" value="Stabilizer of iron transporter SufD"/>
    <property type="match status" value="1"/>
</dbReference>
<accession>A0A382ZK49</accession>
<name>A0A382ZK49_9ZZZZ</name>
<dbReference type="EMBL" id="UINC01184563">
    <property type="protein sequence ID" value="SVD95831.1"/>
    <property type="molecule type" value="Genomic_DNA"/>
</dbReference>
<dbReference type="InterPro" id="IPR037284">
    <property type="entry name" value="SUF_FeS_clus_asmbl_SufBD_sf"/>
</dbReference>
<dbReference type="InterPro" id="IPR045595">
    <property type="entry name" value="SufBD_N"/>
</dbReference>
<reference evidence="2" key="1">
    <citation type="submission" date="2018-05" db="EMBL/GenBank/DDBJ databases">
        <authorList>
            <person name="Lanie J.A."/>
            <person name="Ng W.-L."/>
            <person name="Kazmierczak K.M."/>
            <person name="Andrzejewski T.M."/>
            <person name="Davidsen T.M."/>
            <person name="Wayne K.J."/>
            <person name="Tettelin H."/>
            <person name="Glass J.I."/>
            <person name="Rusch D."/>
            <person name="Podicherti R."/>
            <person name="Tsui H.-C.T."/>
            <person name="Winkler M.E."/>
        </authorList>
    </citation>
    <scope>NUCLEOTIDE SEQUENCE</scope>
</reference>
<sequence length="256" mass="30216">EQLKIDFDKVIKNLKPSKKDIELREKNLNEFIKNGFPNKRVEDWKFSDLNQIISSNIKELKFFNNQTRPDEFDQSTLVNNLDHNKIIFVNGLISKVDFNYEEKSKIEIVDTQETENLNSINSLVFLNNALKFNYVKLIIKENYSLNKPLIIYNITNKKLNSNTINQRIDFILKKNSSLKLINLFDDSSNNNFININYQFKIERDAILKNYIIDHKLNSNIKYFFNNIDLEYNSVAETFVFSTGSKFIKNEINCNLN</sequence>
<protein>
    <recommendedName>
        <fullName evidence="1">SUF system FeS cluster assembly SufBD N-terminal domain-containing protein</fullName>
    </recommendedName>
</protein>
<gene>
    <name evidence="2" type="ORF">METZ01_LOCUS448685</name>
</gene>
<feature type="non-terminal residue" evidence="2">
    <location>
        <position position="256"/>
    </location>
</feature>
<proteinExistence type="predicted"/>
<feature type="non-terminal residue" evidence="2">
    <location>
        <position position="1"/>
    </location>
</feature>
<dbReference type="Pfam" id="PF19295">
    <property type="entry name" value="SufBD_N"/>
    <property type="match status" value="1"/>
</dbReference>
<evidence type="ECO:0000259" key="1">
    <source>
        <dbReference type="Pfam" id="PF19295"/>
    </source>
</evidence>
<organism evidence="2">
    <name type="scientific">marine metagenome</name>
    <dbReference type="NCBI Taxonomy" id="408172"/>
    <lineage>
        <taxon>unclassified sequences</taxon>
        <taxon>metagenomes</taxon>
        <taxon>ecological metagenomes</taxon>
    </lineage>
</organism>